<dbReference type="GO" id="GO:0005829">
    <property type="term" value="C:cytosol"/>
    <property type="evidence" value="ECO:0007669"/>
    <property type="project" value="TreeGrafter"/>
</dbReference>
<keyword evidence="2 3" id="KW-0694">RNA-binding</keyword>
<dbReference type="PANTHER" id="PTHR30308">
    <property type="entry name" value="TMRNA-BINDING COMPONENT OF TRANS-TRANSLATION TAGGING COMPLEX"/>
    <property type="match status" value="1"/>
</dbReference>
<evidence type="ECO:0000313" key="5">
    <source>
        <dbReference type="Proteomes" id="UP000315648"/>
    </source>
</evidence>
<dbReference type="PANTHER" id="PTHR30308:SF2">
    <property type="entry name" value="SSRA-BINDING PROTEIN"/>
    <property type="match status" value="1"/>
</dbReference>
<dbReference type="GO" id="GO:0070929">
    <property type="term" value="P:trans-translation"/>
    <property type="evidence" value="ECO:0007669"/>
    <property type="project" value="UniProtKB-UniRule"/>
</dbReference>
<organism evidence="4 5">
    <name type="scientific">Rariglobus hedericola</name>
    <dbReference type="NCBI Taxonomy" id="2597822"/>
    <lineage>
        <taxon>Bacteria</taxon>
        <taxon>Pseudomonadati</taxon>
        <taxon>Verrucomicrobiota</taxon>
        <taxon>Opitutia</taxon>
        <taxon>Opitutales</taxon>
        <taxon>Opitutaceae</taxon>
        <taxon>Rariglobus</taxon>
    </lineage>
</organism>
<dbReference type="InterPro" id="IPR000037">
    <property type="entry name" value="SsrA-bd_prot"/>
</dbReference>
<evidence type="ECO:0000256" key="1">
    <source>
        <dbReference type="ARBA" id="ARBA00022490"/>
    </source>
</evidence>
<dbReference type="HAMAP" id="MF_00023">
    <property type="entry name" value="SmpB"/>
    <property type="match status" value="1"/>
</dbReference>
<gene>
    <name evidence="3 4" type="primary">smpB</name>
    <name evidence="4" type="ORF">FPL22_01410</name>
</gene>
<comment type="similarity">
    <text evidence="3">Belongs to the SmpB family.</text>
</comment>
<dbReference type="Gene3D" id="2.40.280.10">
    <property type="match status" value="1"/>
</dbReference>
<dbReference type="RefSeq" id="WP_144228338.1">
    <property type="nucleotide sequence ID" value="NZ_CBCRVV010000001.1"/>
</dbReference>
<protein>
    <recommendedName>
        <fullName evidence="3">SsrA-binding protein</fullName>
    </recommendedName>
    <alternativeName>
        <fullName evidence="3">Small protein B</fullName>
    </alternativeName>
</protein>
<dbReference type="CDD" id="cd09294">
    <property type="entry name" value="SmpB"/>
    <property type="match status" value="1"/>
</dbReference>
<comment type="subcellular location">
    <subcellularLocation>
        <location evidence="3">Cytoplasm</location>
    </subcellularLocation>
    <text evidence="3">The tmRNA-SmpB complex associates with stalled 70S ribosomes.</text>
</comment>
<dbReference type="Pfam" id="PF01668">
    <property type="entry name" value="SmpB"/>
    <property type="match status" value="1"/>
</dbReference>
<keyword evidence="1 3" id="KW-0963">Cytoplasm</keyword>
<dbReference type="PROSITE" id="PS01317">
    <property type="entry name" value="SSRP"/>
    <property type="match status" value="1"/>
</dbReference>
<reference evidence="4 5" key="1">
    <citation type="submission" date="2019-07" db="EMBL/GenBank/DDBJ databases">
        <title>Description of 53C-WASEF.</title>
        <authorList>
            <person name="Pitt A."/>
            <person name="Hahn M.W."/>
        </authorList>
    </citation>
    <scope>NUCLEOTIDE SEQUENCE [LARGE SCALE GENOMIC DNA]</scope>
    <source>
        <strain evidence="4 5">53C-WASEF</strain>
    </source>
</reference>
<dbReference type="Proteomes" id="UP000315648">
    <property type="component" value="Unassembled WGS sequence"/>
</dbReference>
<dbReference type="EMBL" id="VMBG01000001">
    <property type="protein sequence ID" value="TSJ77997.1"/>
    <property type="molecule type" value="Genomic_DNA"/>
</dbReference>
<dbReference type="NCBIfam" id="NF003843">
    <property type="entry name" value="PRK05422.1"/>
    <property type="match status" value="1"/>
</dbReference>
<dbReference type="OrthoDB" id="9805462at2"/>
<comment type="caution">
    <text evidence="4">The sequence shown here is derived from an EMBL/GenBank/DDBJ whole genome shotgun (WGS) entry which is preliminary data.</text>
</comment>
<comment type="function">
    <text evidence="3">Required for rescue of stalled ribosomes mediated by trans-translation. Binds to transfer-messenger RNA (tmRNA), required for stable association of tmRNA with ribosomes. tmRNA and SmpB together mimic tRNA shape, replacing the anticodon stem-loop with SmpB. tmRNA is encoded by the ssrA gene; the 2 termini fold to resemble tRNA(Ala) and it encodes a 'tag peptide', a short internal open reading frame. During trans-translation Ala-aminoacylated tmRNA acts like a tRNA, entering the A-site of stalled ribosomes, displacing the stalled mRNA. The ribosome then switches to translate the ORF on the tmRNA; the nascent peptide is terminated with the 'tag peptide' encoded by the tmRNA and targeted for degradation. The ribosome is freed to recommence translation, which seems to be the essential function of trans-translation.</text>
</comment>
<dbReference type="NCBIfam" id="TIGR00086">
    <property type="entry name" value="smpB"/>
    <property type="match status" value="1"/>
</dbReference>
<accession>A0A556QMZ8</accession>
<dbReference type="AlphaFoldDB" id="A0A556QMZ8"/>
<dbReference type="InterPro" id="IPR020081">
    <property type="entry name" value="SsrA-bd_prot_CS"/>
</dbReference>
<proteinExistence type="inferred from homology"/>
<keyword evidence="5" id="KW-1185">Reference proteome</keyword>
<evidence type="ECO:0000256" key="3">
    <source>
        <dbReference type="HAMAP-Rule" id="MF_00023"/>
    </source>
</evidence>
<dbReference type="SUPFAM" id="SSF74982">
    <property type="entry name" value="Small protein B (SmpB)"/>
    <property type="match status" value="1"/>
</dbReference>
<sequence>MSAQKKDSKRFTEVRNAKALRDYHVEERFEAGVALQGTEVKAIRAGRAQISDAFGKFEKGELWLFNAHIDEYAFGNLNNHAARRTRKLLLHSHQIRKIAQAMQVGGRVLVPLRMYFKEALVKVEVAICIGKQLHDKRDDLRKKAEMTEVAKIIKTTRRA</sequence>
<name>A0A556QMZ8_9BACT</name>
<dbReference type="InterPro" id="IPR023620">
    <property type="entry name" value="SmpB"/>
</dbReference>
<dbReference type="GO" id="GO:0070930">
    <property type="term" value="P:trans-translation-dependent protein tagging"/>
    <property type="evidence" value="ECO:0007669"/>
    <property type="project" value="TreeGrafter"/>
</dbReference>
<dbReference type="GO" id="GO:0003723">
    <property type="term" value="F:RNA binding"/>
    <property type="evidence" value="ECO:0007669"/>
    <property type="project" value="UniProtKB-UniRule"/>
</dbReference>
<evidence type="ECO:0000313" key="4">
    <source>
        <dbReference type="EMBL" id="TSJ77997.1"/>
    </source>
</evidence>
<evidence type="ECO:0000256" key="2">
    <source>
        <dbReference type="ARBA" id="ARBA00022884"/>
    </source>
</evidence>